<protein>
    <submittedName>
        <fullName evidence="1">HutD family protein</fullName>
    </submittedName>
</protein>
<proteinExistence type="predicted"/>
<accession>A0ABW8K576</accession>
<sequence length="193" mass="20894">MTRFRRVPADALRAEPWANGGGTTTVLDSGPDASDWQWRLSIAQIDRDADFSILPGVRRQFATLDAPLTLRFPDGTDRQLLRLGVARFDGGAAPRAELAEGPTRAFNLMLRDGIEGELVVRPLTGAMLLPASSASHWFVHMLAGQAQIHAGPETTAVAQGESLWIDAHTGERLRVDGGGEIVLVRLDVHPAEE</sequence>
<evidence type="ECO:0000313" key="2">
    <source>
        <dbReference type="Proteomes" id="UP001620408"/>
    </source>
</evidence>
<evidence type="ECO:0000313" key="1">
    <source>
        <dbReference type="EMBL" id="MFK2918054.1"/>
    </source>
</evidence>
<dbReference type="PANTHER" id="PTHR37943:SF1">
    <property type="entry name" value="PROTEIN VES"/>
    <property type="match status" value="1"/>
</dbReference>
<name>A0ABW8K576_9GAMM</name>
<comment type="caution">
    <text evidence="1">The sequence shown here is derived from an EMBL/GenBank/DDBJ whole genome shotgun (WGS) entry which is preliminary data.</text>
</comment>
<dbReference type="Proteomes" id="UP001620408">
    <property type="component" value="Unassembled WGS sequence"/>
</dbReference>
<dbReference type="InterPro" id="IPR014710">
    <property type="entry name" value="RmlC-like_jellyroll"/>
</dbReference>
<dbReference type="InterPro" id="IPR011051">
    <property type="entry name" value="RmlC_Cupin_sf"/>
</dbReference>
<gene>
    <name evidence="1" type="ORF">ISS97_12330</name>
</gene>
<dbReference type="Gene3D" id="2.60.120.10">
    <property type="entry name" value="Jelly Rolls"/>
    <property type="match status" value="1"/>
</dbReference>
<dbReference type="EMBL" id="JADIKD010000011">
    <property type="protein sequence ID" value="MFK2918054.1"/>
    <property type="molecule type" value="Genomic_DNA"/>
</dbReference>
<dbReference type="InterPro" id="IPR010282">
    <property type="entry name" value="Uncharacterised_HutD/Ves"/>
</dbReference>
<dbReference type="SUPFAM" id="SSF51182">
    <property type="entry name" value="RmlC-like cupins"/>
    <property type="match status" value="1"/>
</dbReference>
<dbReference type="Pfam" id="PF05962">
    <property type="entry name" value="HutD"/>
    <property type="match status" value="1"/>
</dbReference>
<dbReference type="PANTHER" id="PTHR37943">
    <property type="entry name" value="PROTEIN VES"/>
    <property type="match status" value="1"/>
</dbReference>
<dbReference type="RefSeq" id="WP_379983810.1">
    <property type="nucleotide sequence ID" value="NZ_JADIKD010000011.1"/>
</dbReference>
<reference evidence="1 2" key="1">
    <citation type="submission" date="2020-10" db="EMBL/GenBank/DDBJ databases">
        <title>Phylogeny of dyella-like bacteria.</title>
        <authorList>
            <person name="Fu J."/>
        </authorList>
    </citation>
    <scope>NUCLEOTIDE SEQUENCE [LARGE SCALE GENOMIC DNA]</scope>
    <source>
        <strain evidence="1 2">BB4</strain>
    </source>
</reference>
<keyword evidence="2" id="KW-1185">Reference proteome</keyword>
<organism evidence="1 2">
    <name type="scientific">Dyella koreensis</name>
    <dbReference type="NCBI Taxonomy" id="311235"/>
    <lineage>
        <taxon>Bacteria</taxon>
        <taxon>Pseudomonadati</taxon>
        <taxon>Pseudomonadota</taxon>
        <taxon>Gammaproteobacteria</taxon>
        <taxon>Lysobacterales</taxon>
        <taxon>Rhodanobacteraceae</taxon>
        <taxon>Dyella</taxon>
    </lineage>
</organism>